<feature type="transmembrane region" description="Helical" evidence="6">
    <location>
        <begin position="174"/>
        <end position="195"/>
    </location>
</feature>
<dbReference type="SUPFAM" id="SSF55073">
    <property type="entry name" value="Nucleotide cyclase"/>
    <property type="match status" value="1"/>
</dbReference>
<dbReference type="Gene3D" id="3.30.70.270">
    <property type="match status" value="1"/>
</dbReference>
<dbReference type="EC" id="2.7.7.65" evidence="3"/>
<dbReference type="Pfam" id="PF00990">
    <property type="entry name" value="GGDEF"/>
    <property type="match status" value="1"/>
</dbReference>
<organism evidence="8 9">
    <name type="scientific">Pseudomonas veronii 1YdBTEX2</name>
    <dbReference type="NCBI Taxonomy" id="1295141"/>
    <lineage>
        <taxon>Bacteria</taxon>
        <taxon>Pseudomonadati</taxon>
        <taxon>Pseudomonadota</taxon>
        <taxon>Gammaproteobacteria</taxon>
        <taxon>Pseudomonadales</taxon>
        <taxon>Pseudomonadaceae</taxon>
        <taxon>Pseudomonas</taxon>
    </lineage>
</organism>
<evidence type="ECO:0000313" key="9">
    <source>
        <dbReference type="Proteomes" id="UP000245431"/>
    </source>
</evidence>
<feature type="transmembrane region" description="Helical" evidence="6">
    <location>
        <begin position="215"/>
        <end position="238"/>
    </location>
</feature>
<dbReference type="GO" id="GO:0043709">
    <property type="term" value="P:cell adhesion involved in single-species biofilm formation"/>
    <property type="evidence" value="ECO:0007669"/>
    <property type="project" value="TreeGrafter"/>
</dbReference>
<dbReference type="CDD" id="cd01949">
    <property type="entry name" value="GGDEF"/>
    <property type="match status" value="1"/>
</dbReference>
<dbReference type="SMART" id="SM00267">
    <property type="entry name" value="GGDEF"/>
    <property type="match status" value="1"/>
</dbReference>
<dbReference type="EMBL" id="LT599583">
    <property type="protein sequence ID" value="SBW80449.1"/>
    <property type="molecule type" value="Genomic_DNA"/>
</dbReference>
<evidence type="ECO:0000256" key="2">
    <source>
        <dbReference type="ARBA" id="ARBA00004533"/>
    </source>
</evidence>
<dbReference type="GO" id="GO:0052621">
    <property type="term" value="F:diguanylate cyclase activity"/>
    <property type="evidence" value="ECO:0007669"/>
    <property type="project" value="UniProtKB-EC"/>
</dbReference>
<feature type="domain" description="GGDEF" evidence="7">
    <location>
        <begin position="280"/>
        <end position="410"/>
    </location>
</feature>
<dbReference type="InterPro" id="IPR050469">
    <property type="entry name" value="Diguanylate_Cyclase"/>
</dbReference>
<evidence type="ECO:0000256" key="5">
    <source>
        <dbReference type="SAM" id="MobiDB-lite"/>
    </source>
</evidence>
<dbReference type="InterPro" id="IPR043128">
    <property type="entry name" value="Rev_trsase/Diguanyl_cyclase"/>
</dbReference>
<name>A0A1D3JWH4_PSEVE</name>
<dbReference type="NCBIfam" id="TIGR00254">
    <property type="entry name" value="GGDEF"/>
    <property type="match status" value="1"/>
</dbReference>
<dbReference type="PROSITE" id="PS50887">
    <property type="entry name" value="GGDEF"/>
    <property type="match status" value="1"/>
</dbReference>
<dbReference type="GO" id="GO:0005886">
    <property type="term" value="C:plasma membrane"/>
    <property type="evidence" value="ECO:0007669"/>
    <property type="project" value="UniProtKB-SubCell"/>
</dbReference>
<dbReference type="GO" id="GO:1902201">
    <property type="term" value="P:negative regulation of bacterial-type flagellum-dependent cell motility"/>
    <property type="evidence" value="ECO:0007669"/>
    <property type="project" value="TreeGrafter"/>
</dbReference>
<evidence type="ECO:0000256" key="6">
    <source>
        <dbReference type="SAM" id="Phobius"/>
    </source>
</evidence>
<keyword evidence="6" id="KW-0812">Transmembrane</keyword>
<sequence length="411" mass="44468">MSRQQRQRQAGRIPLQSGPTKSLCKGKAMSLHIPTLLLVAVFVFCLMGLLTVHAWSRGREPTLGYLGIMLLLATLGTGLIAVRGVGLDFVALILGNVVLLLSAAMNWTAMRAFVQRKPSLPGIFAGCGVWLLMCLLPQFYGSLSARVTLYSLLAAGYGVLSALELWRNRATLEVAYAPALALILWHTAFYGIRAITDAGLPLKNAQASGGEGAPFFSFMLFESMLYAIGIAYITLAMVKERAELRFKAAAFSDALTGAGNRRAFMLRGEKLLADCSRRQRSAALLLCDLDHFKRLNDSFGHPMGDQALIAFSQMTRTMLRSGDVFARIGGEEFACLLADSDAAGAFEVAERIRRGFAELDLLTPGFLSVSIGIVTTTAAGHDLSYLLSQADQALYQAKAYGRNRVQVVALA</sequence>
<feature type="transmembrane region" description="Helical" evidence="6">
    <location>
        <begin position="89"/>
        <end position="108"/>
    </location>
</feature>
<dbReference type="InterPro" id="IPR000160">
    <property type="entry name" value="GGDEF_dom"/>
</dbReference>
<evidence type="ECO:0000259" key="7">
    <source>
        <dbReference type="PROSITE" id="PS50887"/>
    </source>
</evidence>
<comment type="subcellular location">
    <subcellularLocation>
        <location evidence="2">Cell inner membrane</location>
    </subcellularLocation>
</comment>
<evidence type="ECO:0000313" key="8">
    <source>
        <dbReference type="EMBL" id="SBW80449.1"/>
    </source>
</evidence>
<gene>
    <name evidence="8" type="ORF">PVE_R1G2564</name>
</gene>
<dbReference type="InterPro" id="IPR029787">
    <property type="entry name" value="Nucleotide_cyclase"/>
</dbReference>
<accession>A0A1D3JWH4</accession>
<feature type="transmembrane region" description="Helical" evidence="6">
    <location>
        <begin position="31"/>
        <end position="51"/>
    </location>
</feature>
<feature type="region of interest" description="Disordered" evidence="5">
    <location>
        <begin position="1"/>
        <end position="21"/>
    </location>
</feature>
<keyword evidence="6" id="KW-0472">Membrane</keyword>
<dbReference type="PANTHER" id="PTHR45138">
    <property type="entry name" value="REGULATORY COMPONENTS OF SENSORY TRANSDUCTION SYSTEM"/>
    <property type="match status" value="1"/>
</dbReference>
<evidence type="ECO:0000256" key="3">
    <source>
        <dbReference type="ARBA" id="ARBA00012528"/>
    </source>
</evidence>
<comment type="cofactor">
    <cofactor evidence="1">
        <name>Mg(2+)</name>
        <dbReference type="ChEBI" id="CHEBI:18420"/>
    </cofactor>
</comment>
<evidence type="ECO:0000256" key="1">
    <source>
        <dbReference type="ARBA" id="ARBA00001946"/>
    </source>
</evidence>
<comment type="catalytic activity">
    <reaction evidence="4">
        <text>2 GTP = 3',3'-c-di-GMP + 2 diphosphate</text>
        <dbReference type="Rhea" id="RHEA:24898"/>
        <dbReference type="ChEBI" id="CHEBI:33019"/>
        <dbReference type="ChEBI" id="CHEBI:37565"/>
        <dbReference type="ChEBI" id="CHEBI:58805"/>
        <dbReference type="EC" id="2.7.7.65"/>
    </reaction>
</comment>
<reference evidence="9" key="1">
    <citation type="submission" date="2016-07" db="EMBL/GenBank/DDBJ databases">
        <authorList>
            <person name="Florea S."/>
            <person name="Webb J.S."/>
            <person name="Jaromczyk J."/>
            <person name="Schardl C.L."/>
        </authorList>
    </citation>
    <scope>NUCLEOTIDE SEQUENCE [LARGE SCALE GENOMIC DNA]</scope>
    <source>
        <strain evidence="9">1YdBTEX2</strain>
    </source>
</reference>
<proteinExistence type="predicted"/>
<evidence type="ECO:0000256" key="4">
    <source>
        <dbReference type="ARBA" id="ARBA00034247"/>
    </source>
</evidence>
<keyword evidence="6" id="KW-1133">Transmembrane helix</keyword>
<dbReference type="FunFam" id="3.30.70.270:FF:000001">
    <property type="entry name" value="Diguanylate cyclase domain protein"/>
    <property type="match status" value="1"/>
</dbReference>
<feature type="transmembrane region" description="Helical" evidence="6">
    <location>
        <begin position="63"/>
        <end position="83"/>
    </location>
</feature>
<dbReference type="Proteomes" id="UP000245431">
    <property type="component" value="Chromosome PVE_r1"/>
</dbReference>
<feature type="transmembrane region" description="Helical" evidence="6">
    <location>
        <begin position="120"/>
        <end position="141"/>
    </location>
</feature>
<protein>
    <recommendedName>
        <fullName evidence="3">diguanylate cyclase</fullName>
        <ecNumber evidence="3">2.7.7.65</ecNumber>
    </recommendedName>
</protein>
<dbReference type="PANTHER" id="PTHR45138:SF9">
    <property type="entry name" value="DIGUANYLATE CYCLASE DGCM-RELATED"/>
    <property type="match status" value="1"/>
</dbReference>
<dbReference type="AlphaFoldDB" id="A0A1D3JWH4"/>